<proteinExistence type="predicted"/>
<dbReference type="PANTHER" id="PTHR34649">
    <property type="entry name" value="CILIA- AND FLAGELLA-ASSOCIATED PROTEIN 99"/>
    <property type="match status" value="1"/>
</dbReference>
<dbReference type="Proteomes" id="UP000005408">
    <property type="component" value="Unassembled WGS sequence"/>
</dbReference>
<name>A0A8W8J426_MAGGI</name>
<feature type="compositionally biased region" description="Basic and acidic residues" evidence="2">
    <location>
        <begin position="166"/>
        <end position="176"/>
    </location>
</feature>
<dbReference type="AlphaFoldDB" id="A0A8W8J426"/>
<protein>
    <submittedName>
        <fullName evidence="3">Uncharacterized protein</fullName>
    </submittedName>
</protein>
<accession>A0A8W8J426</accession>
<dbReference type="InterPro" id="IPR039341">
    <property type="entry name" value="CFAP99"/>
</dbReference>
<feature type="coiled-coil region" evidence="1">
    <location>
        <begin position="7"/>
        <end position="57"/>
    </location>
</feature>
<evidence type="ECO:0000256" key="1">
    <source>
        <dbReference type="SAM" id="Coils"/>
    </source>
</evidence>
<feature type="region of interest" description="Disordered" evidence="2">
    <location>
        <begin position="216"/>
        <end position="238"/>
    </location>
</feature>
<dbReference type="PANTHER" id="PTHR34649:SF1">
    <property type="entry name" value="CILIA- AND FLAGELLA-ASSOCIATED PROTEIN 99"/>
    <property type="match status" value="1"/>
</dbReference>
<evidence type="ECO:0000313" key="4">
    <source>
        <dbReference type="Proteomes" id="UP000005408"/>
    </source>
</evidence>
<reference evidence="3" key="1">
    <citation type="submission" date="2022-08" db="UniProtKB">
        <authorList>
            <consortium name="EnsemblMetazoa"/>
        </authorList>
    </citation>
    <scope>IDENTIFICATION</scope>
    <source>
        <strain evidence="3">05x7-T-G4-1.051#20</strain>
    </source>
</reference>
<sequence length="238" mass="27734">MQGHKNAKEATKKLREYKRKIVQEVNEESKELMKQALEEAEEEMRRRMELIHQIRAMEAVPIIRQKFVDLTATSGHGLLSEMSIAELRERLSLFRIAEKETEEQRRDDILASKQAKDQMLLETLETISKHRLEPFECKKKGLIPKKPEIKDSKLLELEKKLEERKAQRKREQEKLKVVPSKQSVNQTRSLINQKKALEESRWRELEMTQERAARLMGDGVMKSQSASRLASASAIMAS</sequence>
<feature type="region of interest" description="Disordered" evidence="2">
    <location>
        <begin position="166"/>
        <end position="193"/>
    </location>
</feature>
<feature type="compositionally biased region" description="Polar residues" evidence="2">
    <location>
        <begin position="180"/>
        <end position="192"/>
    </location>
</feature>
<feature type="compositionally biased region" description="Low complexity" evidence="2">
    <location>
        <begin position="223"/>
        <end position="238"/>
    </location>
</feature>
<keyword evidence="4" id="KW-1185">Reference proteome</keyword>
<organism evidence="3 4">
    <name type="scientific">Magallana gigas</name>
    <name type="common">Pacific oyster</name>
    <name type="synonym">Crassostrea gigas</name>
    <dbReference type="NCBI Taxonomy" id="29159"/>
    <lineage>
        <taxon>Eukaryota</taxon>
        <taxon>Metazoa</taxon>
        <taxon>Spiralia</taxon>
        <taxon>Lophotrochozoa</taxon>
        <taxon>Mollusca</taxon>
        <taxon>Bivalvia</taxon>
        <taxon>Autobranchia</taxon>
        <taxon>Pteriomorphia</taxon>
        <taxon>Ostreida</taxon>
        <taxon>Ostreoidea</taxon>
        <taxon>Ostreidae</taxon>
        <taxon>Magallana</taxon>
    </lineage>
</organism>
<evidence type="ECO:0000256" key="2">
    <source>
        <dbReference type="SAM" id="MobiDB-lite"/>
    </source>
</evidence>
<dbReference type="EnsemblMetazoa" id="G16653.1">
    <property type="protein sequence ID" value="G16653.1:cds"/>
    <property type="gene ID" value="G16653"/>
</dbReference>
<keyword evidence="1" id="KW-0175">Coiled coil</keyword>
<evidence type="ECO:0000313" key="3">
    <source>
        <dbReference type="EnsemblMetazoa" id="G16653.1:cds"/>
    </source>
</evidence>